<reference evidence="8" key="1">
    <citation type="journal article" date="2013" name="Nature">
        <title>Pan genome of the phytoplankton Emiliania underpins its global distribution.</title>
        <authorList>
            <person name="Read B.A."/>
            <person name="Kegel J."/>
            <person name="Klute M.J."/>
            <person name="Kuo A."/>
            <person name="Lefebvre S.C."/>
            <person name="Maumus F."/>
            <person name="Mayer C."/>
            <person name="Miller J."/>
            <person name="Monier A."/>
            <person name="Salamov A."/>
            <person name="Young J."/>
            <person name="Aguilar M."/>
            <person name="Claverie J.M."/>
            <person name="Frickenhaus S."/>
            <person name="Gonzalez K."/>
            <person name="Herman E.K."/>
            <person name="Lin Y.C."/>
            <person name="Napier J."/>
            <person name="Ogata H."/>
            <person name="Sarno A.F."/>
            <person name="Shmutz J."/>
            <person name="Schroeder D."/>
            <person name="de Vargas C."/>
            <person name="Verret F."/>
            <person name="von Dassow P."/>
            <person name="Valentin K."/>
            <person name="Van de Peer Y."/>
            <person name="Wheeler G."/>
            <person name="Dacks J.B."/>
            <person name="Delwiche C.F."/>
            <person name="Dyhrman S.T."/>
            <person name="Glockner G."/>
            <person name="John U."/>
            <person name="Richards T."/>
            <person name="Worden A.Z."/>
            <person name="Zhang X."/>
            <person name="Grigoriev I.V."/>
            <person name="Allen A.E."/>
            <person name="Bidle K."/>
            <person name="Borodovsky M."/>
            <person name="Bowler C."/>
            <person name="Brownlee C."/>
            <person name="Cock J.M."/>
            <person name="Elias M."/>
            <person name="Gladyshev V.N."/>
            <person name="Groth M."/>
            <person name="Guda C."/>
            <person name="Hadaegh A."/>
            <person name="Iglesias-Rodriguez M.D."/>
            <person name="Jenkins J."/>
            <person name="Jones B.M."/>
            <person name="Lawson T."/>
            <person name="Leese F."/>
            <person name="Lindquist E."/>
            <person name="Lobanov A."/>
            <person name="Lomsadze A."/>
            <person name="Malik S.B."/>
            <person name="Marsh M.E."/>
            <person name="Mackinder L."/>
            <person name="Mock T."/>
            <person name="Mueller-Roeber B."/>
            <person name="Pagarete A."/>
            <person name="Parker M."/>
            <person name="Probert I."/>
            <person name="Quesneville H."/>
            <person name="Raines C."/>
            <person name="Rensing S.A."/>
            <person name="Riano-Pachon D.M."/>
            <person name="Richier S."/>
            <person name="Rokitta S."/>
            <person name="Shiraiwa Y."/>
            <person name="Soanes D.M."/>
            <person name="van der Giezen M."/>
            <person name="Wahlund T.M."/>
            <person name="Williams B."/>
            <person name="Wilson W."/>
            <person name="Wolfe G."/>
            <person name="Wurch L.L."/>
        </authorList>
    </citation>
    <scope>NUCLEOTIDE SEQUENCE</scope>
</reference>
<feature type="region of interest" description="Disordered" evidence="4">
    <location>
        <begin position="430"/>
        <end position="461"/>
    </location>
</feature>
<comment type="pathway">
    <text evidence="3">Amino-acid biosynthesis; ergothioneine biosynthesis.</text>
</comment>
<evidence type="ECO:0000256" key="1">
    <source>
        <dbReference type="ARBA" id="ARBA00023002"/>
    </source>
</evidence>
<dbReference type="RefSeq" id="XP_005777026.1">
    <property type="nucleotide sequence ID" value="XM_005776969.1"/>
</dbReference>
<evidence type="ECO:0000259" key="6">
    <source>
        <dbReference type="Pfam" id="PF12867"/>
    </source>
</evidence>
<evidence type="ECO:0008006" key="9">
    <source>
        <dbReference type="Google" id="ProtNLM"/>
    </source>
</evidence>
<dbReference type="EnsemblProtists" id="EOD24597">
    <property type="protein sequence ID" value="EOD24597"/>
    <property type="gene ID" value="EMIHUDRAFT_101014"/>
</dbReference>
<dbReference type="GeneID" id="17270144"/>
<dbReference type="KEGG" id="ehx:EMIHUDRAFT_101014"/>
<dbReference type="Gene3D" id="3.90.1580.10">
    <property type="entry name" value="paralog of FGE (formylglycine-generating enzyme)"/>
    <property type="match status" value="1"/>
</dbReference>
<dbReference type="PANTHER" id="PTHR23150">
    <property type="entry name" value="SULFATASE MODIFYING FACTOR 1, 2"/>
    <property type="match status" value="1"/>
</dbReference>
<dbReference type="HOGENOM" id="CLU_012431_9_2_1"/>
<keyword evidence="8" id="KW-1185">Reference proteome</keyword>
<dbReference type="STRING" id="2903.R1CPP2"/>
<keyword evidence="2" id="KW-0408">Iron</keyword>
<proteinExistence type="predicted"/>
<dbReference type="SUPFAM" id="SSF56436">
    <property type="entry name" value="C-type lectin-like"/>
    <property type="match status" value="1"/>
</dbReference>
<feature type="domain" description="DinB-like" evidence="6">
    <location>
        <begin position="59"/>
        <end position="193"/>
    </location>
</feature>
<dbReference type="InterPro" id="IPR034660">
    <property type="entry name" value="DinB/YfiT-like"/>
</dbReference>
<dbReference type="Gene3D" id="1.20.120.450">
    <property type="entry name" value="dinb family like domain"/>
    <property type="match status" value="1"/>
</dbReference>
<dbReference type="SUPFAM" id="SSF109854">
    <property type="entry name" value="DinB/YfiT-like putative metalloenzymes"/>
    <property type="match status" value="1"/>
</dbReference>
<name>A0A0D3JM62_EMIH1</name>
<keyword evidence="1" id="KW-0560">Oxidoreductase</keyword>
<evidence type="ECO:0000256" key="4">
    <source>
        <dbReference type="SAM" id="MobiDB-lite"/>
    </source>
</evidence>
<evidence type="ECO:0000313" key="7">
    <source>
        <dbReference type="EnsemblProtists" id="EOD24597"/>
    </source>
</evidence>
<feature type="domain" description="Sulfatase-modifying factor enzyme-like" evidence="5">
    <location>
        <begin position="260"/>
        <end position="428"/>
    </location>
</feature>
<feature type="compositionally biased region" description="Gly residues" evidence="4">
    <location>
        <begin position="445"/>
        <end position="459"/>
    </location>
</feature>
<evidence type="ECO:0000256" key="2">
    <source>
        <dbReference type="ARBA" id="ARBA00023004"/>
    </source>
</evidence>
<evidence type="ECO:0000256" key="3">
    <source>
        <dbReference type="ARBA" id="ARBA00037882"/>
    </source>
</evidence>
<protein>
    <recommendedName>
        <fullName evidence="9">Sulfatase-modifying factor enzyme domain-containing protein</fullName>
    </recommendedName>
</protein>
<dbReference type="PANTHER" id="PTHR23150:SF36">
    <property type="entry name" value="HERCYNINE OXYGENASE"/>
    <property type="match status" value="1"/>
</dbReference>
<dbReference type="InterPro" id="IPR024775">
    <property type="entry name" value="DinB-like"/>
</dbReference>
<dbReference type="PaxDb" id="2903-EOD24597"/>
<dbReference type="AlphaFoldDB" id="A0A0D3JM62"/>
<dbReference type="Pfam" id="PF12867">
    <property type="entry name" value="DinB_2"/>
    <property type="match status" value="1"/>
</dbReference>
<dbReference type="Pfam" id="PF03781">
    <property type="entry name" value="FGE-sulfatase"/>
    <property type="match status" value="2"/>
</dbReference>
<dbReference type="InterPro" id="IPR051043">
    <property type="entry name" value="Sulfatase_Mod_Factor_Kinase"/>
</dbReference>
<evidence type="ECO:0000313" key="8">
    <source>
        <dbReference type="Proteomes" id="UP000013827"/>
    </source>
</evidence>
<dbReference type="InterPro" id="IPR005532">
    <property type="entry name" value="SUMF_dom"/>
</dbReference>
<organism evidence="7 8">
    <name type="scientific">Emiliania huxleyi (strain CCMP1516)</name>
    <dbReference type="NCBI Taxonomy" id="280463"/>
    <lineage>
        <taxon>Eukaryota</taxon>
        <taxon>Haptista</taxon>
        <taxon>Haptophyta</taxon>
        <taxon>Prymnesiophyceae</taxon>
        <taxon>Isochrysidales</taxon>
        <taxon>Noelaerhabdaceae</taxon>
        <taxon>Emiliania</taxon>
    </lineage>
</organism>
<evidence type="ECO:0000259" key="5">
    <source>
        <dbReference type="Pfam" id="PF03781"/>
    </source>
</evidence>
<accession>A0A0D3JM62</accession>
<feature type="domain" description="Sulfatase-modifying factor enzyme-like" evidence="5">
    <location>
        <begin position="469"/>
        <end position="604"/>
    </location>
</feature>
<dbReference type="Proteomes" id="UP000013827">
    <property type="component" value="Unassembled WGS sequence"/>
</dbReference>
<sequence>MRVQRLARRLSTASVPRDRSFNGLHAASSSLLDDADLYGTLREKHFRLPAATVRHLYADAAWRTRRAALAGLSDEQLHGRYEASVNPIVWALGHVSHFYEAMALRLLAPDEPPLHGPGTLLAGWDVEGAFDSFRANHADRWEGDGLAEVSPAGRYPSPRSAMLYGYRDRVAARLLAQLPEADDALLGAAETYLHVYAVVHEHWHIEDWHQTRQTLGLPPPPPPSADEPLVLDVRGGRFAPTAATLQAPDACADGGPLRGEARVPGGEYVLGGCAAQQPFVLDSERGAHAVRVQPYAIALAPVTNEQMLSFVLDGGYRRRELWCHEGWRWLMRGGAAATGQHEAGTGERRVAPRYWRRVAAAAGSASASSVVDGALDGWVTRCFDDDAAPLARHAPVVHVSWYEANAYCRWAGRRLPTEAEWEVAAIAQPVEGEGEGDGEGKAEAEGGGGGGGALGGGGRRLPRVERHAEPWPRAAAGGELLRLSPAKRTFPWGEAPPTPERANLDGLRPCGYLPVDAMPGADSAFGCRQMVGNVWEWTATAFYPFPGFVPDFPYRENSAPWFGYRKVVKGGSWATSALVGARGGYRNHFWPNMDETFTGFRTARDL</sequence>
<reference evidence="7" key="2">
    <citation type="submission" date="2024-10" db="UniProtKB">
        <authorList>
            <consortium name="EnsemblProtists"/>
        </authorList>
    </citation>
    <scope>IDENTIFICATION</scope>
</reference>
<dbReference type="InterPro" id="IPR016187">
    <property type="entry name" value="CTDL_fold"/>
</dbReference>
<dbReference type="InterPro" id="IPR042095">
    <property type="entry name" value="SUMF_sf"/>
</dbReference>